<keyword evidence="3" id="KW-1185">Reference proteome</keyword>
<proteinExistence type="predicted"/>
<evidence type="ECO:0000313" key="3">
    <source>
        <dbReference type="Proteomes" id="UP000002899"/>
    </source>
</evidence>
<dbReference type="KEGG" id="bmic:BMR1_01G01496"/>
<name>A0A1N6LWP1_BABMR</name>
<keyword evidence="1" id="KW-0812">Transmembrane</keyword>
<gene>
    <name evidence="2" type="ORF">BMR1_01G01496</name>
</gene>
<accession>A0A1N6LWP1</accession>
<reference evidence="2 3" key="2">
    <citation type="journal article" date="2013" name="PLoS ONE">
        <title>Whole genome mapping and re-organization of the nuclear and mitochondrial genomes of Babesia microti isolates.</title>
        <authorList>
            <person name="Cornillot E."/>
            <person name="Dassouli A."/>
            <person name="Garg A."/>
            <person name="Pachikara N."/>
            <person name="Randazzo S."/>
            <person name="Depoix D."/>
            <person name="Carcy B."/>
            <person name="Delbecq S."/>
            <person name="Frutos R."/>
            <person name="Silva J.C."/>
            <person name="Sutton R."/>
            <person name="Krause P.J."/>
            <person name="Mamoun C.B."/>
        </authorList>
    </citation>
    <scope>NUCLEOTIDE SEQUENCE [LARGE SCALE GENOMIC DNA]</scope>
    <source>
        <strain evidence="2 3">RI</strain>
    </source>
</reference>
<reference evidence="2 3" key="3">
    <citation type="journal article" date="2016" name="Sci. Rep.">
        <title>Genome-wide diversity and gene expression profiling of Babesia microti isolates identify polymorphic genes that mediate host-pathogen interactions.</title>
        <authorList>
            <person name="Silva J.C."/>
            <person name="Cornillot E."/>
            <person name="McCracken C."/>
            <person name="Usmani-Brown S."/>
            <person name="Dwivedi A."/>
            <person name="Ifeonu O.O."/>
            <person name="Crabtree J."/>
            <person name="Gotia H.T."/>
            <person name="Virji A.Z."/>
            <person name="Reynes C."/>
            <person name="Colinge J."/>
            <person name="Kumar V."/>
            <person name="Lawres L."/>
            <person name="Pazzi J.E."/>
            <person name="Pablo J.V."/>
            <person name="Hung C."/>
            <person name="Brancato J."/>
            <person name="Kumari P."/>
            <person name="Orvis J."/>
            <person name="Tretina K."/>
            <person name="Chibucos M."/>
            <person name="Ott S."/>
            <person name="Sadzewicz L."/>
            <person name="Sengamalay N."/>
            <person name="Shetty A.C."/>
            <person name="Su Q."/>
            <person name="Tallon L."/>
            <person name="Fraser C.M."/>
            <person name="Frutos R."/>
            <person name="Molina D.M."/>
            <person name="Krause P.J."/>
            <person name="Ben Mamoun C."/>
        </authorList>
    </citation>
    <scope>NUCLEOTIDE SEQUENCE [LARGE SCALE GENOMIC DNA]</scope>
    <source>
        <strain evidence="2 3">RI</strain>
    </source>
</reference>
<dbReference type="RefSeq" id="XP_021337393.1">
    <property type="nucleotide sequence ID" value="XM_021482483.1"/>
</dbReference>
<dbReference type="Proteomes" id="UP000002899">
    <property type="component" value="Chromosome I"/>
</dbReference>
<reference evidence="2 3" key="1">
    <citation type="journal article" date="2012" name="Nucleic Acids Res.">
        <title>Sequencing of the smallest Apicomplexan genome from the human pathogen Babesia microti.</title>
        <authorList>
            <person name="Cornillot E."/>
            <person name="Hadj-Kaddour K."/>
            <person name="Dassouli A."/>
            <person name="Noel B."/>
            <person name="Ranwez V."/>
            <person name="Vacherie B."/>
            <person name="Augagneur Y."/>
            <person name="Bres V."/>
            <person name="Duclos A."/>
            <person name="Randazzo S."/>
            <person name="Carcy B."/>
            <person name="Debierre-Grockiego F."/>
            <person name="Delbecq S."/>
            <person name="Moubri-Menage K."/>
            <person name="Shams-Eldin H."/>
            <person name="Usmani-Brown S."/>
            <person name="Bringaud F."/>
            <person name="Wincker P."/>
            <person name="Vivares C.P."/>
            <person name="Schwarz R.T."/>
            <person name="Schetters T.P."/>
            <person name="Krause P.J."/>
            <person name="Gorenflot A."/>
            <person name="Berry V."/>
            <person name="Barbe V."/>
            <person name="Ben Mamoun C."/>
        </authorList>
    </citation>
    <scope>NUCLEOTIDE SEQUENCE [LARGE SCALE GENOMIC DNA]</scope>
    <source>
        <strain evidence="2 3">RI</strain>
    </source>
</reference>
<organism evidence="2 3">
    <name type="scientific">Babesia microti (strain RI)</name>
    <dbReference type="NCBI Taxonomy" id="1133968"/>
    <lineage>
        <taxon>Eukaryota</taxon>
        <taxon>Sar</taxon>
        <taxon>Alveolata</taxon>
        <taxon>Apicomplexa</taxon>
        <taxon>Aconoidasida</taxon>
        <taxon>Piroplasmida</taxon>
        <taxon>Babesiidae</taxon>
        <taxon>Babesia</taxon>
    </lineage>
</organism>
<dbReference type="GeneID" id="33043604"/>
<evidence type="ECO:0000313" key="2">
    <source>
        <dbReference type="EMBL" id="SIO73289.1"/>
    </source>
</evidence>
<keyword evidence="1" id="KW-0472">Membrane</keyword>
<dbReference type="EMBL" id="FO082871">
    <property type="protein sequence ID" value="SIO73289.1"/>
    <property type="molecule type" value="Genomic_DNA"/>
</dbReference>
<sequence>MLMESYSTRMFGGFAASLLFVPASIMLILPTAMKFFGVTAIKAAAASATIATLVALGITLSYTFLAYNDIDKSGKNE</sequence>
<evidence type="ECO:0000256" key="1">
    <source>
        <dbReference type="SAM" id="Phobius"/>
    </source>
</evidence>
<dbReference type="VEuPathDB" id="PiroplasmaDB:BMR1_01G01496"/>
<protein>
    <submittedName>
        <fullName evidence="2">Uncharacterized protein</fullName>
    </submittedName>
</protein>
<keyword evidence="1" id="KW-1133">Transmembrane helix</keyword>
<feature type="transmembrane region" description="Helical" evidence="1">
    <location>
        <begin position="45"/>
        <end position="67"/>
    </location>
</feature>
<feature type="transmembrane region" description="Helical" evidence="1">
    <location>
        <begin position="12"/>
        <end position="33"/>
    </location>
</feature>
<dbReference type="AlphaFoldDB" id="A0A1N6LWP1"/>